<dbReference type="AlphaFoldDB" id="A0AAE1H9A2"/>
<proteinExistence type="predicted"/>
<evidence type="ECO:0000313" key="1">
    <source>
        <dbReference type="EMBL" id="KAK3917189.1"/>
    </source>
</evidence>
<evidence type="ECO:0000313" key="2">
    <source>
        <dbReference type="Proteomes" id="UP001219518"/>
    </source>
</evidence>
<gene>
    <name evidence="1" type="ORF">KUF71_026103</name>
</gene>
<dbReference type="Proteomes" id="UP001219518">
    <property type="component" value="Unassembled WGS sequence"/>
</dbReference>
<reference evidence="1" key="1">
    <citation type="submission" date="2021-07" db="EMBL/GenBank/DDBJ databases">
        <authorList>
            <person name="Catto M.A."/>
            <person name="Jacobson A."/>
            <person name="Kennedy G."/>
            <person name="Labadie P."/>
            <person name="Hunt B.G."/>
            <person name="Srinivasan R."/>
        </authorList>
    </citation>
    <scope>NUCLEOTIDE SEQUENCE</scope>
    <source>
        <strain evidence="1">PL_HMW_Pooled</strain>
        <tissue evidence="1">Head</tissue>
    </source>
</reference>
<name>A0AAE1H9A2_9NEOP</name>
<comment type="caution">
    <text evidence="1">The sequence shown here is derived from an EMBL/GenBank/DDBJ whole genome shotgun (WGS) entry which is preliminary data.</text>
</comment>
<accession>A0AAE1H9A2</accession>
<feature type="non-terminal residue" evidence="1">
    <location>
        <position position="1"/>
    </location>
</feature>
<sequence length="172" mass="18882">GISKFPATLRNLGLQEAQCVGFAQPVCSPGVAWLSTRLSSSTLRALSGCAAESQGLILADVAAISKSESVDVFQRRRSKTRTPNIGVFERQDLAFSEDANILASKDANQFAITAIVSKLPGLQELCVKLQQSSVFKPELLGHLVDRKVDWRLCHLKPVKTQLFQSRRARRAF</sequence>
<dbReference type="EMBL" id="JAHWGI010000698">
    <property type="protein sequence ID" value="KAK3917189.1"/>
    <property type="molecule type" value="Genomic_DNA"/>
</dbReference>
<reference evidence="1" key="2">
    <citation type="journal article" date="2023" name="BMC Genomics">
        <title>Pest status, molecular evolution, and epigenetic factors derived from the genome assembly of Frankliniella fusca, a thysanopteran phytovirus vector.</title>
        <authorList>
            <person name="Catto M.A."/>
            <person name="Labadie P.E."/>
            <person name="Jacobson A.L."/>
            <person name="Kennedy G.G."/>
            <person name="Srinivasan R."/>
            <person name="Hunt B.G."/>
        </authorList>
    </citation>
    <scope>NUCLEOTIDE SEQUENCE</scope>
    <source>
        <strain evidence="1">PL_HMW_Pooled</strain>
    </source>
</reference>
<protein>
    <submittedName>
        <fullName evidence="1">Protein KlaB</fullName>
    </submittedName>
</protein>
<organism evidence="1 2">
    <name type="scientific">Frankliniella fusca</name>
    <dbReference type="NCBI Taxonomy" id="407009"/>
    <lineage>
        <taxon>Eukaryota</taxon>
        <taxon>Metazoa</taxon>
        <taxon>Ecdysozoa</taxon>
        <taxon>Arthropoda</taxon>
        <taxon>Hexapoda</taxon>
        <taxon>Insecta</taxon>
        <taxon>Pterygota</taxon>
        <taxon>Neoptera</taxon>
        <taxon>Paraneoptera</taxon>
        <taxon>Thysanoptera</taxon>
        <taxon>Terebrantia</taxon>
        <taxon>Thripoidea</taxon>
        <taxon>Thripidae</taxon>
        <taxon>Frankliniella</taxon>
    </lineage>
</organism>
<keyword evidence="2" id="KW-1185">Reference proteome</keyword>